<dbReference type="EMBL" id="OX597814">
    <property type="protein sequence ID" value="CAI9715865.1"/>
    <property type="molecule type" value="Genomic_DNA"/>
</dbReference>
<evidence type="ECO:0000313" key="2">
    <source>
        <dbReference type="Proteomes" id="UP001162480"/>
    </source>
</evidence>
<accession>A0AA36EXQ8</accession>
<dbReference type="Proteomes" id="UP001162480">
    <property type="component" value="Chromosome 1"/>
</dbReference>
<gene>
    <name evidence="1" type="ORF">OCTVUL_1B023941</name>
</gene>
<organism evidence="1 2">
    <name type="scientific">Octopus vulgaris</name>
    <name type="common">Common octopus</name>
    <dbReference type="NCBI Taxonomy" id="6645"/>
    <lineage>
        <taxon>Eukaryota</taxon>
        <taxon>Metazoa</taxon>
        <taxon>Spiralia</taxon>
        <taxon>Lophotrochozoa</taxon>
        <taxon>Mollusca</taxon>
        <taxon>Cephalopoda</taxon>
        <taxon>Coleoidea</taxon>
        <taxon>Octopodiformes</taxon>
        <taxon>Octopoda</taxon>
        <taxon>Incirrata</taxon>
        <taxon>Octopodidae</taxon>
        <taxon>Octopus</taxon>
    </lineage>
</organism>
<name>A0AA36EXQ8_OCTVU</name>
<reference evidence="1" key="1">
    <citation type="submission" date="2023-08" db="EMBL/GenBank/DDBJ databases">
        <authorList>
            <person name="Alioto T."/>
            <person name="Alioto T."/>
            <person name="Gomez Garrido J."/>
        </authorList>
    </citation>
    <scope>NUCLEOTIDE SEQUENCE</scope>
</reference>
<dbReference type="AlphaFoldDB" id="A0AA36EXQ8"/>
<proteinExistence type="predicted"/>
<keyword evidence="2" id="KW-1185">Reference proteome</keyword>
<sequence length="90" mass="10591">MSQIRKVIQFGVAEEIGTILKEKPERWYCLLDVHDKLKYGYDQFDIVLFLYFRNVIHSEIDELRFSVPLTLASGTEPELIQVKDSLEEEN</sequence>
<protein>
    <submittedName>
        <fullName evidence="1">Uncharacterized protein</fullName>
    </submittedName>
</protein>
<evidence type="ECO:0000313" key="1">
    <source>
        <dbReference type="EMBL" id="CAI9715865.1"/>
    </source>
</evidence>